<dbReference type="GO" id="GO:0044010">
    <property type="term" value="P:single-species biofilm formation"/>
    <property type="evidence" value="ECO:0007669"/>
    <property type="project" value="TreeGrafter"/>
</dbReference>
<dbReference type="AlphaFoldDB" id="A0A934SWU6"/>
<evidence type="ECO:0000259" key="1">
    <source>
        <dbReference type="Pfam" id="PF00535"/>
    </source>
</evidence>
<comment type="caution">
    <text evidence="2">The sequence shown here is derived from an EMBL/GenBank/DDBJ whole genome shotgun (WGS) entry which is preliminary data.</text>
</comment>
<dbReference type="SUPFAM" id="SSF53448">
    <property type="entry name" value="Nucleotide-diphospho-sugar transferases"/>
    <property type="match status" value="1"/>
</dbReference>
<gene>
    <name evidence="2" type="ORF">JJB74_19990</name>
</gene>
<dbReference type="InterPro" id="IPR001173">
    <property type="entry name" value="Glyco_trans_2-like"/>
</dbReference>
<evidence type="ECO:0000313" key="2">
    <source>
        <dbReference type="EMBL" id="MBK4736908.1"/>
    </source>
</evidence>
<reference evidence="2" key="1">
    <citation type="submission" date="2021-01" db="EMBL/GenBank/DDBJ databases">
        <title>Genome sequence of strain Noviherbaspirillum sp. DKR-6.</title>
        <authorList>
            <person name="Chaudhary D.K."/>
        </authorList>
    </citation>
    <scope>NUCLEOTIDE SEQUENCE</scope>
    <source>
        <strain evidence="2">DKR-6</strain>
    </source>
</reference>
<dbReference type="EMBL" id="JAEPBG010000009">
    <property type="protein sequence ID" value="MBK4736908.1"/>
    <property type="molecule type" value="Genomic_DNA"/>
</dbReference>
<protein>
    <submittedName>
        <fullName evidence="2">Glycosyltransferase</fullName>
    </submittedName>
</protein>
<dbReference type="Gene3D" id="3.90.550.10">
    <property type="entry name" value="Spore Coat Polysaccharide Biosynthesis Protein SpsA, Chain A"/>
    <property type="match status" value="1"/>
</dbReference>
<evidence type="ECO:0000313" key="3">
    <source>
        <dbReference type="Proteomes" id="UP000622890"/>
    </source>
</evidence>
<dbReference type="PANTHER" id="PTHR43685">
    <property type="entry name" value="GLYCOSYLTRANSFERASE"/>
    <property type="match status" value="1"/>
</dbReference>
<organism evidence="2 3">
    <name type="scientific">Noviherbaspirillum pedocola</name>
    <dbReference type="NCBI Taxonomy" id="2801341"/>
    <lineage>
        <taxon>Bacteria</taxon>
        <taxon>Pseudomonadati</taxon>
        <taxon>Pseudomonadota</taxon>
        <taxon>Betaproteobacteria</taxon>
        <taxon>Burkholderiales</taxon>
        <taxon>Oxalobacteraceae</taxon>
        <taxon>Noviherbaspirillum</taxon>
    </lineage>
</organism>
<keyword evidence="3" id="KW-1185">Reference proteome</keyword>
<dbReference type="RefSeq" id="WP_200594797.1">
    <property type="nucleotide sequence ID" value="NZ_JAEPBG010000009.1"/>
</dbReference>
<sequence length="320" mass="35712">MKASFPRFSVIIPNFNHAASLAQAIDSVLAQSYPAEEIIVIDDGSTDDSRSVIERYAGHVRAIFQDNAGVSAARNRAVASAEGDWLAFLDADDVFLPDRLKQHADWIREEPDLDFLLAEQESRTPDGRLLNRFLAESSAGRMLIAENPNASRMRMTPRHFEALVADGFGEIRTLSVPRAKFLEVGGFPVDCRIGEDLHFFIRLYAASSKAGAVRQVLATYLIHEDSTLRKNPVRTMELFVEALDSLAPEIRDAPMPIRKGYVEKCRHTRLSLAYAYLRAGRRADAIRGVLPSLIRQPGLRTLKDVLSICRGFPRQVAHGR</sequence>
<dbReference type="Proteomes" id="UP000622890">
    <property type="component" value="Unassembled WGS sequence"/>
</dbReference>
<feature type="domain" description="Glycosyltransferase 2-like" evidence="1">
    <location>
        <begin position="9"/>
        <end position="112"/>
    </location>
</feature>
<proteinExistence type="predicted"/>
<name>A0A934SWU6_9BURK</name>
<dbReference type="PANTHER" id="PTHR43685:SF2">
    <property type="entry name" value="GLYCOSYLTRANSFERASE 2-LIKE DOMAIN-CONTAINING PROTEIN"/>
    <property type="match status" value="1"/>
</dbReference>
<dbReference type="InterPro" id="IPR029044">
    <property type="entry name" value="Nucleotide-diphossugar_trans"/>
</dbReference>
<dbReference type="InterPro" id="IPR050834">
    <property type="entry name" value="Glycosyltransf_2"/>
</dbReference>
<dbReference type="Pfam" id="PF00535">
    <property type="entry name" value="Glycos_transf_2"/>
    <property type="match status" value="1"/>
</dbReference>
<accession>A0A934SWU6</accession>